<organism evidence="12 13">
    <name type="scientific">Mucilaginibacter gossypii</name>
    <dbReference type="NCBI Taxonomy" id="551996"/>
    <lineage>
        <taxon>Bacteria</taxon>
        <taxon>Pseudomonadati</taxon>
        <taxon>Bacteroidota</taxon>
        <taxon>Sphingobacteriia</taxon>
        <taxon>Sphingobacteriales</taxon>
        <taxon>Sphingobacteriaceae</taxon>
        <taxon>Mucilaginibacter</taxon>
    </lineage>
</organism>
<feature type="domain" description="Histidine kinase" evidence="11">
    <location>
        <begin position="579"/>
        <end position="772"/>
    </location>
</feature>
<keyword evidence="6 12" id="KW-0418">Kinase</keyword>
<dbReference type="Gene3D" id="3.30.450.20">
    <property type="entry name" value="PAS domain"/>
    <property type="match status" value="1"/>
</dbReference>
<keyword evidence="9" id="KW-0472">Membrane</keyword>
<keyword evidence="13" id="KW-1185">Reference proteome</keyword>
<evidence type="ECO:0000256" key="8">
    <source>
        <dbReference type="SAM" id="Coils"/>
    </source>
</evidence>
<keyword evidence="7" id="KW-0067">ATP-binding</keyword>
<dbReference type="GO" id="GO:0005524">
    <property type="term" value="F:ATP binding"/>
    <property type="evidence" value="ECO:0007669"/>
    <property type="project" value="UniProtKB-KW"/>
</dbReference>
<dbReference type="STRING" id="551996.SAMN05192573_107150"/>
<protein>
    <recommendedName>
        <fullName evidence="2">histidine kinase</fullName>
        <ecNumber evidence="2">2.7.13.3</ecNumber>
    </recommendedName>
</protein>
<dbReference type="Gene3D" id="1.25.40.10">
    <property type="entry name" value="Tetratricopeptide repeat domain"/>
    <property type="match status" value="1"/>
</dbReference>
<dbReference type="InterPro" id="IPR011495">
    <property type="entry name" value="Sig_transdc_His_kin_sub2_dim/P"/>
</dbReference>
<evidence type="ECO:0000256" key="5">
    <source>
        <dbReference type="ARBA" id="ARBA00022741"/>
    </source>
</evidence>
<evidence type="ECO:0000256" key="9">
    <source>
        <dbReference type="SAM" id="Phobius"/>
    </source>
</evidence>
<dbReference type="Proteomes" id="UP000199705">
    <property type="component" value="Unassembled WGS sequence"/>
</dbReference>
<keyword evidence="3" id="KW-0597">Phosphoprotein</keyword>
<dbReference type="InterPro" id="IPR003594">
    <property type="entry name" value="HATPase_dom"/>
</dbReference>
<keyword evidence="8" id="KW-0175">Coiled coil</keyword>
<dbReference type="InterPro" id="IPR011990">
    <property type="entry name" value="TPR-like_helical_dom_sf"/>
</dbReference>
<dbReference type="SMART" id="SM00387">
    <property type="entry name" value="HATPase_c"/>
    <property type="match status" value="1"/>
</dbReference>
<dbReference type="PANTHER" id="PTHR41523:SF8">
    <property type="entry name" value="ETHYLENE RESPONSE SENSOR PROTEIN"/>
    <property type="match status" value="1"/>
</dbReference>
<dbReference type="Pfam" id="PF07568">
    <property type="entry name" value="HisKA_2"/>
    <property type="match status" value="1"/>
</dbReference>
<dbReference type="SUPFAM" id="SSF48452">
    <property type="entry name" value="TPR-like"/>
    <property type="match status" value="2"/>
</dbReference>
<sequence>MKRSLVRHCFILFLLCCLSLSAYAQDFKTLTTELNKTQQDTNRVVALIKLGRYFKEKPVGDRKNLDTARSYFNSAITLSQAIGSTDFLQRALSEKALVFILQEDFKNADSLFNQITSYYNKTDNYSKEAEYWTLYGNNLSYDDKRTLAIRAKCYDKAYVLYKKGTDRLKIADALGKIADADLNEGRFDKAEKELLSVIQQYKAIKFPRIYYGYYLLAEVYSRKDQPQKELLSRIECMNSCDADVHRSDYDASFFHIALASSYRENNKDSSALSHYIKAAELAFKIKDQKYYYDAVDGAIASSIAIKRYKTALAYLNNTPTKFPTQTIEEQSMYVARKMQLYNFLNRNAEAGKFVPTFKKVFNKLYHTLNDNPSFYLVDQFVKNYDGLPQHYIQTQEWGNLSEELKFIQSLPLKRLSAPSRIIISGYKYKVDSAGGKFDIALKEFQYMRRMKDSLTNAATAKQINELEANYNSIKKDKTIQVLNSNAQVQKDKLEKANRQKNITLAGVLISVVFAVIIYIAYRAKQRSNVRLQIKQQEIDNQNHKLSDLLAEKEILLIDKDTLLKQQEDLLTEKEWLLREVHHRVKNNLQIVMSLLYTQSAYLQNTDAIEAIQDSRNRVQAISIIHQKLYSKSNVATIVMADYINDLTRYLNTCYDCNRRRIKFREELDTVNLDIAQAVPMGLILNEAITNSIKYGFDEMGGEIFIKARLSLPDMITLSVTDNGKGLPPDFKLAETSSLGMEMMKALSKQLGGSFEIKSSQGVVVTIQFKIENTSATISGNVV</sequence>
<dbReference type="AlphaFoldDB" id="A0A1G8ABS5"/>
<evidence type="ECO:0000256" key="4">
    <source>
        <dbReference type="ARBA" id="ARBA00022679"/>
    </source>
</evidence>
<dbReference type="GO" id="GO:0004673">
    <property type="term" value="F:protein histidine kinase activity"/>
    <property type="evidence" value="ECO:0007669"/>
    <property type="project" value="UniProtKB-EC"/>
</dbReference>
<evidence type="ECO:0000259" key="11">
    <source>
        <dbReference type="PROSITE" id="PS50109"/>
    </source>
</evidence>
<dbReference type="EMBL" id="FNCG01000007">
    <property type="protein sequence ID" value="SDH18337.1"/>
    <property type="molecule type" value="Genomic_DNA"/>
</dbReference>
<evidence type="ECO:0000256" key="3">
    <source>
        <dbReference type="ARBA" id="ARBA00022553"/>
    </source>
</evidence>
<name>A0A1G8ABS5_9SPHI</name>
<keyword evidence="9" id="KW-0812">Transmembrane</keyword>
<gene>
    <name evidence="12" type="ORF">SAMN05192573_107150</name>
</gene>
<dbReference type="PANTHER" id="PTHR41523">
    <property type="entry name" value="TWO-COMPONENT SYSTEM SENSOR PROTEIN"/>
    <property type="match status" value="1"/>
</dbReference>
<feature type="signal peptide" evidence="10">
    <location>
        <begin position="1"/>
        <end position="24"/>
    </location>
</feature>
<dbReference type="SUPFAM" id="SSF55874">
    <property type="entry name" value="ATPase domain of HSP90 chaperone/DNA topoisomerase II/histidine kinase"/>
    <property type="match status" value="1"/>
</dbReference>
<evidence type="ECO:0000256" key="1">
    <source>
        <dbReference type="ARBA" id="ARBA00000085"/>
    </source>
</evidence>
<evidence type="ECO:0000313" key="13">
    <source>
        <dbReference type="Proteomes" id="UP000199705"/>
    </source>
</evidence>
<accession>A0A1G8ABS5</accession>
<dbReference type="Pfam" id="PF02518">
    <property type="entry name" value="HATPase_c"/>
    <property type="match status" value="1"/>
</dbReference>
<evidence type="ECO:0000313" key="12">
    <source>
        <dbReference type="EMBL" id="SDH18337.1"/>
    </source>
</evidence>
<dbReference type="EC" id="2.7.13.3" evidence="2"/>
<evidence type="ECO:0000256" key="2">
    <source>
        <dbReference type="ARBA" id="ARBA00012438"/>
    </source>
</evidence>
<evidence type="ECO:0000256" key="10">
    <source>
        <dbReference type="SAM" id="SignalP"/>
    </source>
</evidence>
<keyword evidence="4" id="KW-0808">Transferase</keyword>
<evidence type="ECO:0000256" key="6">
    <source>
        <dbReference type="ARBA" id="ARBA00022777"/>
    </source>
</evidence>
<keyword evidence="9" id="KW-1133">Transmembrane helix</keyword>
<dbReference type="PROSITE" id="PS50109">
    <property type="entry name" value="HIS_KIN"/>
    <property type="match status" value="1"/>
</dbReference>
<dbReference type="InterPro" id="IPR005467">
    <property type="entry name" value="His_kinase_dom"/>
</dbReference>
<dbReference type="InterPro" id="IPR036890">
    <property type="entry name" value="HATPase_C_sf"/>
</dbReference>
<reference evidence="13" key="1">
    <citation type="submission" date="2016-10" db="EMBL/GenBank/DDBJ databases">
        <authorList>
            <person name="Varghese N."/>
            <person name="Submissions S."/>
        </authorList>
    </citation>
    <scope>NUCLEOTIDE SEQUENCE [LARGE SCALE GENOMIC DNA]</scope>
    <source>
        <strain evidence="13">Gh-67</strain>
    </source>
</reference>
<dbReference type="Gene3D" id="3.30.565.10">
    <property type="entry name" value="Histidine kinase-like ATPase, C-terminal domain"/>
    <property type="match status" value="1"/>
</dbReference>
<proteinExistence type="predicted"/>
<comment type="catalytic activity">
    <reaction evidence="1">
        <text>ATP + protein L-histidine = ADP + protein N-phospho-L-histidine.</text>
        <dbReference type="EC" id="2.7.13.3"/>
    </reaction>
</comment>
<keyword evidence="10" id="KW-0732">Signal</keyword>
<keyword evidence="5" id="KW-0547">Nucleotide-binding</keyword>
<feature type="chain" id="PRO_5011512243" description="histidine kinase" evidence="10">
    <location>
        <begin position="25"/>
        <end position="782"/>
    </location>
</feature>
<feature type="transmembrane region" description="Helical" evidence="9">
    <location>
        <begin position="502"/>
        <end position="521"/>
    </location>
</feature>
<feature type="coiled-coil region" evidence="8">
    <location>
        <begin position="456"/>
        <end position="499"/>
    </location>
</feature>
<evidence type="ECO:0000256" key="7">
    <source>
        <dbReference type="ARBA" id="ARBA00022840"/>
    </source>
</evidence>